<evidence type="ECO:0000313" key="11">
    <source>
        <dbReference type="Proteomes" id="UP000011680"/>
    </source>
</evidence>
<sequence>MVDLATVLQLVGGLALLFSNGFFVVTEFAMTRVRQFPEEEFRGQRGLERAWEMTEELEIYLSGCQLGITISSVGLGVVAEPALASVLDPVVRATGLAGLLGGGSDGHTALSVLLALVVVNLLHVIVGEQAPTYFGIERTKLAARYGAPILYWWTTTLGPIIRFADWVAKGLLSLVGVTITRSWADEEVEEDESPPTSRSELRSRMGSVLHEGSLTAEREREVINALAIGETSVAEVMVERSGIVALSTAEPVDANLELMAKRQHTRFPLVDIDLEGFVGVVYTPAVLSDVDALRNGERDLESLATSPLTVPSDIPVSDLIDRFQAENQELALVIDTDDERVVGLVTATDAFEAIAGDIEDPLD</sequence>
<evidence type="ECO:0000256" key="3">
    <source>
        <dbReference type="ARBA" id="ARBA00022692"/>
    </source>
</evidence>
<dbReference type="InterPro" id="IPR046342">
    <property type="entry name" value="CBS_dom_sf"/>
</dbReference>
<feature type="region of interest" description="Disordered" evidence="8">
    <location>
        <begin position="185"/>
        <end position="204"/>
    </location>
</feature>
<evidence type="ECO:0000256" key="1">
    <source>
        <dbReference type="ARBA" id="ARBA00004651"/>
    </source>
</evidence>
<feature type="domain" description="CBS" evidence="9">
    <location>
        <begin position="303"/>
        <end position="363"/>
    </location>
</feature>
<comment type="subcellular location">
    <subcellularLocation>
        <location evidence="1">Cell membrane</location>
        <topology evidence="1">Multi-pass membrane protein</topology>
    </subcellularLocation>
</comment>
<dbReference type="OrthoDB" id="213548at2157"/>
<dbReference type="eggNOG" id="arCOG00626">
    <property type="taxonomic scope" value="Archaea"/>
</dbReference>
<organism evidence="10 11">
    <name type="scientific">Halococcus thailandensis JCM 13552</name>
    <dbReference type="NCBI Taxonomy" id="1227457"/>
    <lineage>
        <taxon>Archaea</taxon>
        <taxon>Methanobacteriati</taxon>
        <taxon>Methanobacteriota</taxon>
        <taxon>Stenosarchaea group</taxon>
        <taxon>Halobacteria</taxon>
        <taxon>Halobacteriales</taxon>
        <taxon>Halococcaceae</taxon>
        <taxon>Halococcus</taxon>
    </lineage>
</organism>
<comment type="caution">
    <text evidence="10">The sequence shown here is derived from an EMBL/GenBank/DDBJ whole genome shotgun (WGS) entry which is preliminary data.</text>
</comment>
<dbReference type="SUPFAM" id="SSF54631">
    <property type="entry name" value="CBS-domain pair"/>
    <property type="match status" value="1"/>
</dbReference>
<evidence type="ECO:0000256" key="5">
    <source>
        <dbReference type="ARBA" id="ARBA00022989"/>
    </source>
</evidence>
<keyword evidence="2" id="KW-1003">Cell membrane</keyword>
<dbReference type="CDD" id="cd04590">
    <property type="entry name" value="CBS_pair_CorC_HlyC_assoc"/>
    <property type="match status" value="1"/>
</dbReference>
<keyword evidence="3" id="KW-0812">Transmembrane</keyword>
<dbReference type="STRING" id="1227457.C451_18768"/>
<proteinExistence type="predicted"/>
<keyword evidence="11" id="KW-1185">Reference proteome</keyword>
<dbReference type="Gene3D" id="3.10.580.10">
    <property type="entry name" value="CBS-domain"/>
    <property type="match status" value="1"/>
</dbReference>
<keyword evidence="6" id="KW-0472">Membrane</keyword>
<keyword evidence="5" id="KW-1133">Transmembrane helix</keyword>
<gene>
    <name evidence="10" type="ORF">C451_18768</name>
</gene>
<keyword evidence="7" id="KW-0129">CBS domain</keyword>
<keyword evidence="4" id="KW-0677">Repeat</keyword>
<evidence type="ECO:0000256" key="8">
    <source>
        <dbReference type="SAM" id="MobiDB-lite"/>
    </source>
</evidence>
<evidence type="ECO:0000313" key="10">
    <source>
        <dbReference type="EMBL" id="EMA49608.1"/>
    </source>
</evidence>
<dbReference type="RefSeq" id="WP_007742935.1">
    <property type="nucleotide sequence ID" value="NZ_AOMF01000174.1"/>
</dbReference>
<dbReference type="PANTHER" id="PTHR43099">
    <property type="entry name" value="UPF0053 PROTEIN YRKA"/>
    <property type="match status" value="1"/>
</dbReference>
<evidence type="ECO:0000256" key="6">
    <source>
        <dbReference type="ARBA" id="ARBA00023136"/>
    </source>
</evidence>
<dbReference type="Proteomes" id="UP000011680">
    <property type="component" value="Unassembled WGS sequence"/>
</dbReference>
<protein>
    <submittedName>
        <fullName evidence="10">CBS domain-containing protein</fullName>
    </submittedName>
</protein>
<dbReference type="Pfam" id="PF01595">
    <property type="entry name" value="CNNM"/>
    <property type="match status" value="1"/>
</dbReference>
<dbReference type="InterPro" id="IPR002550">
    <property type="entry name" value="CNNM"/>
</dbReference>
<dbReference type="InterPro" id="IPR000644">
    <property type="entry name" value="CBS_dom"/>
</dbReference>
<evidence type="ECO:0000259" key="9">
    <source>
        <dbReference type="PROSITE" id="PS51371"/>
    </source>
</evidence>
<dbReference type="PANTHER" id="PTHR43099:SF5">
    <property type="entry name" value="HLYC_CORC FAMILY TRANSPORTER"/>
    <property type="match status" value="1"/>
</dbReference>
<evidence type="ECO:0000256" key="2">
    <source>
        <dbReference type="ARBA" id="ARBA00022475"/>
    </source>
</evidence>
<evidence type="ECO:0000256" key="4">
    <source>
        <dbReference type="ARBA" id="ARBA00022737"/>
    </source>
</evidence>
<accession>M0MWC2</accession>
<evidence type="ECO:0000256" key="7">
    <source>
        <dbReference type="PROSITE-ProRule" id="PRU00703"/>
    </source>
</evidence>
<name>M0MWC2_9EURY</name>
<reference evidence="10 11" key="1">
    <citation type="journal article" date="2014" name="PLoS Genet.">
        <title>Phylogenetically driven sequencing of extremely halophilic archaea reveals strategies for static and dynamic osmo-response.</title>
        <authorList>
            <person name="Becker E.A."/>
            <person name="Seitzer P.M."/>
            <person name="Tritt A."/>
            <person name="Larsen D."/>
            <person name="Krusor M."/>
            <person name="Yao A.I."/>
            <person name="Wu D."/>
            <person name="Madern D."/>
            <person name="Eisen J.A."/>
            <person name="Darling A.E."/>
            <person name="Facciotti M.T."/>
        </authorList>
    </citation>
    <scope>NUCLEOTIDE SEQUENCE [LARGE SCALE GENOMIC DNA]</scope>
    <source>
        <strain evidence="10 11">JCM 13552</strain>
    </source>
</reference>
<dbReference type="GO" id="GO:0005886">
    <property type="term" value="C:plasma membrane"/>
    <property type="evidence" value="ECO:0007669"/>
    <property type="project" value="UniProtKB-SubCell"/>
</dbReference>
<dbReference type="EMBL" id="AOMF01000174">
    <property type="protein sequence ID" value="EMA49608.1"/>
    <property type="molecule type" value="Genomic_DNA"/>
</dbReference>
<dbReference type="PROSITE" id="PS51371">
    <property type="entry name" value="CBS"/>
    <property type="match status" value="1"/>
</dbReference>
<dbReference type="AlphaFoldDB" id="M0MWC2"/>
<dbReference type="Pfam" id="PF00571">
    <property type="entry name" value="CBS"/>
    <property type="match status" value="1"/>
</dbReference>
<dbReference type="InterPro" id="IPR044751">
    <property type="entry name" value="Ion_transp-like_CBS"/>
</dbReference>
<dbReference type="PATRIC" id="fig|1227457.3.peg.3674"/>
<dbReference type="InterPro" id="IPR051676">
    <property type="entry name" value="UPF0053_domain"/>
</dbReference>